<sequence length="468" mass="53666">METRKRMEREINLLELVWDVLFGWRQIVCCGIVFAVLISGVKYIIDIKGYRPEQNGDIKQEEVELTTREKEQISNAQEIIKRLEEYQNYLDTSVAMQINPYEKHIIELQYYVKSDYTFNYTQDSQNDYTSSLVALYYNYIVGGEMSQAVIEGADLSISQADISELWSVTWSGNTISIKITDPEKEKLERIAEIVKSQLEKKEIEFQQIGSHELKLLGEAQNVVVDTATIDRKNVISNNIISMNTQLNSLKMNMTEQQLSILNSDLEEDSDSETVVNITPSVSKRYILLGMVLGIVIVCIWIVCKAIFTVKLQNSGEIRTLYNVRLLGEITVQSSKKRFLSVIDEKLLAIKNRRKKKLTTEQQIKILSANIALSCKQRRIDCIYITGSEYENIDVETLNMLKDELYLQNIQVKEGGNIFYDAESLKQGTEIGNMLFVEQIGRSIYDEISNELNLAKEQNNYILGVAVLM</sequence>
<evidence type="ECO:0000313" key="2">
    <source>
        <dbReference type="Proteomes" id="UP000304953"/>
    </source>
</evidence>
<keyword evidence="2" id="KW-1185">Reference proteome</keyword>
<protein>
    <submittedName>
        <fullName evidence="1">Uncharacterized protein</fullName>
    </submittedName>
</protein>
<gene>
    <name evidence="1" type="ORF">E5329_23705</name>
</gene>
<accession>A0AC61RPD1</accession>
<organism evidence="1 2">
    <name type="scientific">Petralouisia muris</name>
    <dbReference type="NCBI Taxonomy" id="3032872"/>
    <lineage>
        <taxon>Bacteria</taxon>
        <taxon>Bacillati</taxon>
        <taxon>Bacillota</taxon>
        <taxon>Clostridia</taxon>
        <taxon>Lachnospirales</taxon>
        <taxon>Lachnospiraceae</taxon>
        <taxon>Petralouisia</taxon>
    </lineage>
</organism>
<evidence type="ECO:0000313" key="1">
    <source>
        <dbReference type="EMBL" id="TGY90898.1"/>
    </source>
</evidence>
<dbReference type="Proteomes" id="UP000304953">
    <property type="component" value="Unassembled WGS sequence"/>
</dbReference>
<comment type="caution">
    <text evidence="1">The sequence shown here is derived from an EMBL/GenBank/DDBJ whole genome shotgun (WGS) entry which is preliminary data.</text>
</comment>
<dbReference type="EMBL" id="SRYA01000079">
    <property type="protein sequence ID" value="TGY90898.1"/>
    <property type="molecule type" value="Genomic_DNA"/>
</dbReference>
<reference evidence="1" key="1">
    <citation type="submission" date="2019-04" db="EMBL/GenBank/DDBJ databases">
        <title>Microbes associate with the intestines of laboratory mice.</title>
        <authorList>
            <person name="Navarre W."/>
            <person name="Wong E."/>
            <person name="Huang K."/>
            <person name="Tropini C."/>
            <person name="Ng K."/>
            <person name="Yu B."/>
        </authorList>
    </citation>
    <scope>NUCLEOTIDE SEQUENCE</scope>
    <source>
        <strain evidence="1">NM01_1-7b</strain>
    </source>
</reference>
<proteinExistence type="predicted"/>
<name>A0AC61RPD1_9FIRM</name>